<reference evidence="1 2" key="1">
    <citation type="journal article" date="2016" name="Nat. Commun.">
        <title>Thousands of microbial genomes shed light on interconnected biogeochemical processes in an aquifer system.</title>
        <authorList>
            <person name="Anantharaman K."/>
            <person name="Brown C.T."/>
            <person name="Hug L.A."/>
            <person name="Sharon I."/>
            <person name="Castelle C.J."/>
            <person name="Probst A.J."/>
            <person name="Thomas B.C."/>
            <person name="Singh A."/>
            <person name="Wilkins M.J."/>
            <person name="Karaoz U."/>
            <person name="Brodie E.L."/>
            <person name="Williams K.H."/>
            <person name="Hubbard S.S."/>
            <person name="Banfield J.F."/>
        </authorList>
    </citation>
    <scope>NUCLEOTIDE SEQUENCE [LARGE SCALE GENOMIC DNA]</scope>
</reference>
<evidence type="ECO:0000313" key="2">
    <source>
        <dbReference type="Proteomes" id="UP000177698"/>
    </source>
</evidence>
<protein>
    <submittedName>
        <fullName evidence="1">Uncharacterized protein</fullName>
    </submittedName>
</protein>
<comment type="caution">
    <text evidence="1">The sequence shown here is derived from an EMBL/GenBank/DDBJ whole genome shotgun (WGS) entry which is preliminary data.</text>
</comment>
<dbReference type="InterPro" id="IPR029060">
    <property type="entry name" value="PIN-like_dom_sf"/>
</dbReference>
<sequence>MKSVYIDHNIIVAFFLQDHPLHKQTIGDIALFLKQRDNYFCSLNAIYEAINKLNSSLYRIKNSALLPANIEVEKEVVSKITNLIKRVGIKIIHINNQNIFSHALSLQLEFKAPFNNAFYTAILQEQKIKYIATYDEGYNKLFSEGVLIKYQPHRIPPG</sequence>
<name>A0A1F7IEC1_9BACT</name>
<dbReference type="Gene3D" id="3.40.50.1010">
    <property type="entry name" value="5'-nuclease"/>
    <property type="match status" value="1"/>
</dbReference>
<proteinExistence type="predicted"/>
<organism evidence="1 2">
    <name type="scientific">Candidatus Roizmanbacteria bacterium RIFCSPLOWO2_01_FULL_37_12</name>
    <dbReference type="NCBI Taxonomy" id="1802056"/>
    <lineage>
        <taxon>Bacteria</taxon>
        <taxon>Candidatus Roizmaniibacteriota</taxon>
    </lineage>
</organism>
<dbReference type="EMBL" id="MGAG01000010">
    <property type="protein sequence ID" value="OGK41705.1"/>
    <property type="molecule type" value="Genomic_DNA"/>
</dbReference>
<dbReference type="STRING" id="1802056.A2954_07555"/>
<gene>
    <name evidence="1" type="ORF">A2954_07555</name>
</gene>
<accession>A0A1F7IEC1</accession>
<dbReference type="AlphaFoldDB" id="A0A1F7IEC1"/>
<evidence type="ECO:0000313" key="1">
    <source>
        <dbReference type="EMBL" id="OGK41705.1"/>
    </source>
</evidence>
<dbReference type="Proteomes" id="UP000177698">
    <property type="component" value="Unassembled WGS sequence"/>
</dbReference>
<dbReference type="SUPFAM" id="SSF88723">
    <property type="entry name" value="PIN domain-like"/>
    <property type="match status" value="1"/>
</dbReference>